<dbReference type="InterPro" id="IPR021109">
    <property type="entry name" value="Peptidase_aspartic_dom_sf"/>
</dbReference>
<accession>A0A0N5B246</accession>
<evidence type="ECO:0000313" key="6">
    <source>
        <dbReference type="WBParaSite" id="SPAL_0000014900.1"/>
    </source>
</evidence>
<keyword evidence="3" id="KW-0540">Nuclease</keyword>
<reference evidence="6" key="1">
    <citation type="submission" date="2017-02" db="UniProtKB">
        <authorList>
            <consortium name="WormBaseParasite"/>
        </authorList>
    </citation>
    <scope>IDENTIFICATION</scope>
</reference>
<dbReference type="WBParaSite" id="SPAL_0000014900.1">
    <property type="protein sequence ID" value="SPAL_0000014900.1"/>
    <property type="gene ID" value="SPAL_0000014900"/>
</dbReference>
<evidence type="ECO:0000313" key="5">
    <source>
        <dbReference type="Proteomes" id="UP000046392"/>
    </source>
</evidence>
<dbReference type="Gene3D" id="3.10.10.10">
    <property type="entry name" value="HIV Type 1 Reverse Transcriptase, subunit A, domain 1"/>
    <property type="match status" value="1"/>
</dbReference>
<keyword evidence="1" id="KW-0808">Transferase</keyword>
<evidence type="ECO:0000256" key="3">
    <source>
        <dbReference type="ARBA" id="ARBA00022722"/>
    </source>
</evidence>
<name>A0A0N5B246_STREA</name>
<keyword evidence="5" id="KW-1185">Reference proteome</keyword>
<dbReference type="PANTHER" id="PTHR37984">
    <property type="entry name" value="PROTEIN CBG26694"/>
    <property type="match status" value="1"/>
</dbReference>
<sequence length="550" mass="62919">MIFACSWVIHGEFLPSRLPRDKSDTKKLVQFGLHKPILTRRSLQSLAILTLSTFNDKSKTCIVSEFCGKILCEPLTSLQRYVVESATNEILMDDQEKIVKAFPRPSSLSPPVLYPNEKKLPQKDYYSEKLARQNVVETEAELNNTDCSLFKELIPNRSINIISSLESTKTPALFDPGTTDFIISTNMAKLLKIKLNSTPIHVQYADFQSDAFRAKEYVIFKFGDRSVKTKPLVMNCSRQVIIGQEELKGLNVSFHYNKHGVEINSIISKCSIVEDIKSQHSSIMSSHRSDIGTCKNYAPRLQFIKEDLLSNPRHDPNPKLLNTLREEYLKMVEFRHIIPVSASNKMPKYICNIVPVKKKNDHLRITCDLQKVNEILAPLHYSSPKLCPYLMHFSGYHFISKLDLLSAYSQMTYHPDVQQIIGDRFNNNIFLIPRLTMEKKIPVPSSKLCFTRLSKILPPLHIKTTPGYSHLKPINNTSRRCSKCVMLSNITASKSTLVNANSLRLKWRYWDIKSLALEHVSLRSLSKPFQSFQHHTTSINLESLEVYSLS</sequence>
<keyword evidence="4" id="KW-0255">Endonuclease</keyword>
<dbReference type="GO" id="GO:0004519">
    <property type="term" value="F:endonuclease activity"/>
    <property type="evidence" value="ECO:0007669"/>
    <property type="project" value="UniProtKB-KW"/>
</dbReference>
<organism evidence="5 6">
    <name type="scientific">Strongyloides papillosus</name>
    <name type="common">Intestinal threadworm</name>
    <dbReference type="NCBI Taxonomy" id="174720"/>
    <lineage>
        <taxon>Eukaryota</taxon>
        <taxon>Metazoa</taxon>
        <taxon>Ecdysozoa</taxon>
        <taxon>Nematoda</taxon>
        <taxon>Chromadorea</taxon>
        <taxon>Rhabditida</taxon>
        <taxon>Tylenchina</taxon>
        <taxon>Panagrolaimomorpha</taxon>
        <taxon>Strongyloidoidea</taxon>
        <taxon>Strongyloididae</taxon>
        <taxon>Strongyloides</taxon>
    </lineage>
</organism>
<dbReference type="Gene3D" id="3.30.70.270">
    <property type="match status" value="1"/>
</dbReference>
<dbReference type="InterPro" id="IPR043502">
    <property type="entry name" value="DNA/RNA_pol_sf"/>
</dbReference>
<dbReference type="InterPro" id="IPR043128">
    <property type="entry name" value="Rev_trsase/Diguanyl_cyclase"/>
</dbReference>
<protein>
    <submittedName>
        <fullName evidence="6">Reverse transcriptase domain-containing protein</fullName>
    </submittedName>
</protein>
<proteinExistence type="predicted"/>
<dbReference type="InterPro" id="IPR050951">
    <property type="entry name" value="Retrovirus_Pol_polyprotein"/>
</dbReference>
<dbReference type="AlphaFoldDB" id="A0A0N5B246"/>
<evidence type="ECO:0000256" key="4">
    <source>
        <dbReference type="ARBA" id="ARBA00022759"/>
    </source>
</evidence>
<evidence type="ECO:0000256" key="2">
    <source>
        <dbReference type="ARBA" id="ARBA00022695"/>
    </source>
</evidence>
<evidence type="ECO:0000256" key="1">
    <source>
        <dbReference type="ARBA" id="ARBA00022679"/>
    </source>
</evidence>
<keyword evidence="4" id="KW-0378">Hydrolase</keyword>
<dbReference type="SUPFAM" id="SSF56672">
    <property type="entry name" value="DNA/RNA polymerases"/>
    <property type="match status" value="1"/>
</dbReference>
<dbReference type="GO" id="GO:0016779">
    <property type="term" value="F:nucleotidyltransferase activity"/>
    <property type="evidence" value="ECO:0007669"/>
    <property type="project" value="UniProtKB-KW"/>
</dbReference>
<dbReference type="Gene3D" id="2.40.70.10">
    <property type="entry name" value="Acid Proteases"/>
    <property type="match status" value="1"/>
</dbReference>
<keyword evidence="2" id="KW-0548">Nucleotidyltransferase</keyword>
<dbReference type="Proteomes" id="UP000046392">
    <property type="component" value="Unplaced"/>
</dbReference>
<dbReference type="PANTHER" id="PTHR37984:SF5">
    <property type="entry name" value="PROTEIN NYNRIN-LIKE"/>
    <property type="match status" value="1"/>
</dbReference>